<dbReference type="AlphaFoldDB" id="A0A251SE56"/>
<reference evidence="2" key="1">
    <citation type="journal article" date="2017" name="Nature">
        <title>The sunflower genome provides insights into oil metabolism, flowering and Asterid evolution.</title>
        <authorList>
            <person name="Badouin H."/>
            <person name="Gouzy J."/>
            <person name="Grassa C.J."/>
            <person name="Murat F."/>
            <person name="Staton S.E."/>
            <person name="Cottret L."/>
            <person name="Lelandais-Briere C."/>
            <person name="Owens G.L."/>
            <person name="Carrere S."/>
            <person name="Mayjonade B."/>
            <person name="Legrand L."/>
            <person name="Gill N."/>
            <person name="Kane N.C."/>
            <person name="Bowers J.E."/>
            <person name="Hubner S."/>
            <person name="Bellec A."/>
            <person name="Berard A."/>
            <person name="Berges H."/>
            <person name="Blanchet N."/>
            <person name="Boniface M.C."/>
            <person name="Brunel D."/>
            <person name="Catrice O."/>
            <person name="Chaidir N."/>
            <person name="Claudel C."/>
            <person name="Donnadieu C."/>
            <person name="Faraut T."/>
            <person name="Fievet G."/>
            <person name="Helmstetter N."/>
            <person name="King M."/>
            <person name="Knapp S.J."/>
            <person name="Lai Z."/>
            <person name="Le Paslier M.C."/>
            <person name="Lippi Y."/>
            <person name="Lorenzon L."/>
            <person name="Mandel J.R."/>
            <person name="Marage G."/>
            <person name="Marchand G."/>
            <person name="Marquand E."/>
            <person name="Bret-Mestries E."/>
            <person name="Morien E."/>
            <person name="Nambeesan S."/>
            <person name="Nguyen T."/>
            <person name="Pegot-Espagnet P."/>
            <person name="Pouilly N."/>
            <person name="Raftis F."/>
            <person name="Sallet E."/>
            <person name="Schiex T."/>
            <person name="Thomas J."/>
            <person name="Vandecasteele C."/>
            <person name="Vares D."/>
            <person name="Vear F."/>
            <person name="Vautrin S."/>
            <person name="Crespi M."/>
            <person name="Mangin B."/>
            <person name="Burke J.M."/>
            <person name="Salse J."/>
            <person name="Munos S."/>
            <person name="Vincourt P."/>
            <person name="Rieseberg L.H."/>
            <person name="Langlade N.B."/>
        </authorList>
    </citation>
    <scope>NUCLEOTIDE SEQUENCE [LARGE SCALE GENOMIC DNA]</scope>
    <source>
        <strain evidence="2">cv. SF193</strain>
    </source>
</reference>
<proteinExistence type="predicted"/>
<evidence type="ECO:0000313" key="1">
    <source>
        <dbReference type="EMBL" id="OTF96812.1"/>
    </source>
</evidence>
<gene>
    <name evidence="1" type="ORF">HannXRQ_Chr14g0427681</name>
</gene>
<name>A0A251SE56_HELAN</name>
<protein>
    <submittedName>
        <fullName evidence="1">Uncharacterized protein</fullName>
    </submittedName>
</protein>
<evidence type="ECO:0000313" key="2">
    <source>
        <dbReference type="Proteomes" id="UP000215914"/>
    </source>
</evidence>
<sequence>MWWRERETKEVEREIAAHGGGSRARLLEMGMAAVQAPTTAAEVTRRQISGSVKTDQFGSVLFRVQLTQVNNSQLGQRKSTGQLLVNRRTKTWVTLVFHHPTLTLVDAWIIGRLSNYVDSQDEEESS</sequence>
<dbReference type="InParanoid" id="A0A251SE56"/>
<organism evidence="1 2">
    <name type="scientific">Helianthus annuus</name>
    <name type="common">Common sunflower</name>
    <dbReference type="NCBI Taxonomy" id="4232"/>
    <lineage>
        <taxon>Eukaryota</taxon>
        <taxon>Viridiplantae</taxon>
        <taxon>Streptophyta</taxon>
        <taxon>Embryophyta</taxon>
        <taxon>Tracheophyta</taxon>
        <taxon>Spermatophyta</taxon>
        <taxon>Magnoliopsida</taxon>
        <taxon>eudicotyledons</taxon>
        <taxon>Gunneridae</taxon>
        <taxon>Pentapetalae</taxon>
        <taxon>asterids</taxon>
        <taxon>campanulids</taxon>
        <taxon>Asterales</taxon>
        <taxon>Asteraceae</taxon>
        <taxon>Asteroideae</taxon>
        <taxon>Heliantheae alliance</taxon>
        <taxon>Heliantheae</taxon>
        <taxon>Helianthus</taxon>
    </lineage>
</organism>
<keyword evidence="2" id="KW-1185">Reference proteome</keyword>
<dbReference type="EMBL" id="CM007903">
    <property type="protein sequence ID" value="OTF96812.1"/>
    <property type="molecule type" value="Genomic_DNA"/>
</dbReference>
<dbReference type="Proteomes" id="UP000215914">
    <property type="component" value="Chromosome 14"/>
</dbReference>
<accession>A0A251SE56</accession>